<evidence type="ECO:0008006" key="4">
    <source>
        <dbReference type="Google" id="ProtNLM"/>
    </source>
</evidence>
<organism evidence="1">
    <name type="scientific">Eremomyces bilateralis CBS 781.70</name>
    <dbReference type="NCBI Taxonomy" id="1392243"/>
    <lineage>
        <taxon>Eukaryota</taxon>
        <taxon>Fungi</taxon>
        <taxon>Dikarya</taxon>
        <taxon>Ascomycota</taxon>
        <taxon>Pezizomycotina</taxon>
        <taxon>Dothideomycetes</taxon>
        <taxon>Dothideomycetes incertae sedis</taxon>
        <taxon>Eremomycetales</taxon>
        <taxon>Eremomycetaceae</taxon>
        <taxon>Eremomyces</taxon>
    </lineage>
</organism>
<evidence type="ECO:0000313" key="3">
    <source>
        <dbReference type="RefSeq" id="XP_033530293.1"/>
    </source>
</evidence>
<proteinExistence type="predicted"/>
<protein>
    <recommendedName>
        <fullName evidence="4">Heterokaryon incompatibility domain-containing protein</fullName>
    </recommendedName>
</protein>
<reference evidence="1 3" key="1">
    <citation type="submission" date="2020-01" db="EMBL/GenBank/DDBJ databases">
        <authorList>
            <consortium name="DOE Joint Genome Institute"/>
            <person name="Haridas S."/>
            <person name="Albert R."/>
            <person name="Binder M."/>
            <person name="Bloem J."/>
            <person name="Labutti K."/>
            <person name="Salamov A."/>
            <person name="Andreopoulos B."/>
            <person name="Baker S.E."/>
            <person name="Barry K."/>
            <person name="Bills G."/>
            <person name="Bluhm B.H."/>
            <person name="Cannon C."/>
            <person name="Castanera R."/>
            <person name="Culley D.E."/>
            <person name="Daum C."/>
            <person name="Ezra D."/>
            <person name="Gonzalez J.B."/>
            <person name="Henrissat B."/>
            <person name="Kuo A."/>
            <person name="Liang C."/>
            <person name="Lipzen A."/>
            <person name="Lutzoni F."/>
            <person name="Magnuson J."/>
            <person name="Mondo S."/>
            <person name="Nolan M."/>
            <person name="Ohm R."/>
            <person name="Pangilinan J."/>
            <person name="Park H.-J."/>
            <person name="Ramirez L."/>
            <person name="Alfaro M."/>
            <person name="Sun H."/>
            <person name="Tritt A."/>
            <person name="Yoshinaga Y."/>
            <person name="Zwiers L.-H."/>
            <person name="Turgeon B.G."/>
            <person name="Goodwin S.B."/>
            <person name="Spatafora J.W."/>
            <person name="Crous P.W."/>
            <person name="Grigoriev I.V."/>
        </authorList>
    </citation>
    <scope>NUCLEOTIDE SEQUENCE</scope>
    <source>
        <strain evidence="1 3">CBS 781.70</strain>
    </source>
</reference>
<sequence length="81" mass="9661">MVEHLSWERRKPKWLIKSIVADPKRWKAISDILNWPWFRRTWTIQEVLAAREVYVLCGKDSITMTLFLRIIYHMDSGSVGS</sequence>
<dbReference type="RefSeq" id="XP_033530293.1">
    <property type="nucleotide sequence ID" value="XM_033674413.1"/>
</dbReference>
<reference evidence="3" key="2">
    <citation type="submission" date="2020-04" db="EMBL/GenBank/DDBJ databases">
        <authorList>
            <consortium name="NCBI Genome Project"/>
        </authorList>
    </citation>
    <scope>NUCLEOTIDE SEQUENCE</scope>
    <source>
        <strain evidence="3">CBS 781.70</strain>
    </source>
</reference>
<evidence type="ECO:0000313" key="2">
    <source>
        <dbReference type="Proteomes" id="UP000504638"/>
    </source>
</evidence>
<reference evidence="3" key="3">
    <citation type="submission" date="2025-04" db="UniProtKB">
        <authorList>
            <consortium name="RefSeq"/>
        </authorList>
    </citation>
    <scope>IDENTIFICATION</scope>
    <source>
        <strain evidence="3">CBS 781.70</strain>
    </source>
</reference>
<dbReference type="AlphaFoldDB" id="A0A6G1FSK8"/>
<dbReference type="GeneID" id="54414983"/>
<dbReference type="Proteomes" id="UP000504638">
    <property type="component" value="Unplaced"/>
</dbReference>
<dbReference type="OrthoDB" id="4850726at2759"/>
<keyword evidence="2" id="KW-1185">Reference proteome</keyword>
<accession>A0A6G1FSK8</accession>
<evidence type="ECO:0000313" key="1">
    <source>
        <dbReference type="EMBL" id="KAF1808662.1"/>
    </source>
</evidence>
<dbReference type="EMBL" id="ML975180">
    <property type="protein sequence ID" value="KAF1808662.1"/>
    <property type="molecule type" value="Genomic_DNA"/>
</dbReference>
<name>A0A6G1FSK8_9PEZI</name>
<gene>
    <name evidence="1 3" type="ORF">P152DRAFT_210245</name>
</gene>